<sequence>MEDKQRYDDQTFRQVQASGQAWQGITFDQCQFIDCDFSEIQWHRCVFIDCQFLRCNLNLAQLGFSQFREVAFEHCRMLGLDWTRVNWPRLVPFAPIRFDQCLLSESSFAGLKLNGLQMVECKAHNVDFQQGHFVEADFQHSDFSGSIFHQSNLTLANFAEAQNYRINLYDNTLSGARFTRFDALGLLEDLDIELLD</sequence>
<dbReference type="STRING" id="299255.SAMN02745129_4427"/>
<protein>
    <submittedName>
        <fullName evidence="1">Uncharacterized protein YjbI, contains pentapeptide repeats</fullName>
    </submittedName>
</protein>
<dbReference type="PANTHER" id="PTHR42999:SF1">
    <property type="entry name" value="PENTAPEPTIDE REPEAT-CONTAINING PROTEIN"/>
    <property type="match status" value="1"/>
</dbReference>
<dbReference type="InterPro" id="IPR001646">
    <property type="entry name" value="5peptide_repeat"/>
</dbReference>
<evidence type="ECO:0000313" key="1">
    <source>
        <dbReference type="EMBL" id="SHI15382.1"/>
    </source>
</evidence>
<dbReference type="AlphaFoldDB" id="A0A1M5YTH6"/>
<name>A0A1M5YTH6_9GAMM</name>
<dbReference type="RefSeq" id="WP_067659980.1">
    <property type="nucleotide sequence ID" value="NZ_FQXG01000008.1"/>
</dbReference>
<keyword evidence="2" id="KW-1185">Reference proteome</keyword>
<dbReference type="PANTHER" id="PTHR42999">
    <property type="entry name" value="ANTIBIOTIC RESISTANCE PROTEIN MCBG"/>
    <property type="match status" value="1"/>
</dbReference>
<dbReference type="Pfam" id="PF13599">
    <property type="entry name" value="Pentapeptide_4"/>
    <property type="match status" value="1"/>
</dbReference>
<accession>A0A1M5YTH6</accession>
<dbReference type="Proteomes" id="UP000184268">
    <property type="component" value="Unassembled WGS sequence"/>
</dbReference>
<dbReference type="SUPFAM" id="SSF141571">
    <property type="entry name" value="Pentapeptide repeat-like"/>
    <property type="match status" value="1"/>
</dbReference>
<gene>
    <name evidence="1" type="ORF">SAMN02745129_4427</name>
</gene>
<dbReference type="EMBL" id="FQXG01000008">
    <property type="protein sequence ID" value="SHI15382.1"/>
    <property type="molecule type" value="Genomic_DNA"/>
</dbReference>
<organism evidence="1 2">
    <name type="scientific">Ferrimonas marina</name>
    <dbReference type="NCBI Taxonomy" id="299255"/>
    <lineage>
        <taxon>Bacteria</taxon>
        <taxon>Pseudomonadati</taxon>
        <taxon>Pseudomonadota</taxon>
        <taxon>Gammaproteobacteria</taxon>
        <taxon>Alteromonadales</taxon>
        <taxon>Ferrimonadaceae</taxon>
        <taxon>Ferrimonas</taxon>
    </lineage>
</organism>
<evidence type="ECO:0000313" key="2">
    <source>
        <dbReference type="Proteomes" id="UP000184268"/>
    </source>
</evidence>
<reference evidence="1 2" key="1">
    <citation type="submission" date="2016-11" db="EMBL/GenBank/DDBJ databases">
        <authorList>
            <person name="Jaros S."/>
            <person name="Januszkiewicz K."/>
            <person name="Wedrychowicz H."/>
        </authorList>
    </citation>
    <scope>NUCLEOTIDE SEQUENCE [LARGE SCALE GENOMIC DNA]</scope>
    <source>
        <strain evidence="1 2">DSM 16917</strain>
    </source>
</reference>
<proteinExistence type="predicted"/>
<dbReference type="Gene3D" id="2.160.20.80">
    <property type="entry name" value="E3 ubiquitin-protein ligase SopA"/>
    <property type="match status" value="1"/>
</dbReference>
<dbReference type="OrthoDB" id="5290767at2"/>
<dbReference type="InterPro" id="IPR052949">
    <property type="entry name" value="PA_immunity-related"/>
</dbReference>
<dbReference type="Pfam" id="PF00805">
    <property type="entry name" value="Pentapeptide"/>
    <property type="match status" value="1"/>
</dbReference>